<evidence type="ECO:0000313" key="2">
    <source>
        <dbReference type="Proteomes" id="UP001555826"/>
    </source>
</evidence>
<reference evidence="1 2" key="1">
    <citation type="submission" date="2024-07" db="EMBL/GenBank/DDBJ databases">
        <authorList>
            <person name="Thanompreechachai J."/>
            <person name="Duangmal K."/>
        </authorList>
    </citation>
    <scope>NUCLEOTIDE SEQUENCE [LARGE SCALE GENOMIC DNA]</scope>
    <source>
        <strain evidence="1 2">KCTC 19886</strain>
    </source>
</reference>
<dbReference type="PANTHER" id="PTHR43235">
    <property type="entry name" value="GLUTAMINE AMIDOTRANSFERASE PB2B2.05-RELATED"/>
    <property type="match status" value="1"/>
</dbReference>
<sequence length="236" mass="24998">MSTPVVGVSCYRERAVHGIWDEVSDLLPTVYSDAVRRAGGVPVVLPPTAPYGPSARAVVERLDALVVAGGADVDPAAYREEPHARTGTPHPDRDSWELALLDAAVELAKPTLGVCRGMQVMAVHAGGALHQHVPDVVGHEGHDPGGDSYGSTLVTIDRAGTVGRLLGERAVVPCHHHQAVREHPGFTAAAWAEDGTLEAFERTDGTGHPFFLGVQWHPEASEDLGLFRGLVEAARS</sequence>
<dbReference type="Gene3D" id="3.40.50.880">
    <property type="match status" value="1"/>
</dbReference>
<organism evidence="1 2">
    <name type="scientific">Kineococcus endophyticus</name>
    <dbReference type="NCBI Taxonomy" id="1181883"/>
    <lineage>
        <taxon>Bacteria</taxon>
        <taxon>Bacillati</taxon>
        <taxon>Actinomycetota</taxon>
        <taxon>Actinomycetes</taxon>
        <taxon>Kineosporiales</taxon>
        <taxon>Kineosporiaceae</taxon>
        <taxon>Kineococcus</taxon>
    </lineage>
</organism>
<keyword evidence="2" id="KW-1185">Reference proteome</keyword>
<gene>
    <name evidence="1" type="ORF">AB1207_03620</name>
</gene>
<accession>A0ABV3P2G3</accession>
<proteinExistence type="predicted"/>
<dbReference type="SUPFAM" id="SSF52317">
    <property type="entry name" value="Class I glutamine amidotransferase-like"/>
    <property type="match status" value="1"/>
</dbReference>
<dbReference type="Pfam" id="PF07722">
    <property type="entry name" value="Peptidase_C26"/>
    <property type="match status" value="1"/>
</dbReference>
<dbReference type="Proteomes" id="UP001555826">
    <property type="component" value="Unassembled WGS sequence"/>
</dbReference>
<dbReference type="RefSeq" id="WP_367636418.1">
    <property type="nucleotide sequence ID" value="NZ_JBFNQN010000002.1"/>
</dbReference>
<dbReference type="CDD" id="cd01745">
    <property type="entry name" value="GATase1_2"/>
    <property type="match status" value="1"/>
</dbReference>
<name>A0ABV3P2G3_9ACTN</name>
<dbReference type="PROSITE" id="PS51273">
    <property type="entry name" value="GATASE_TYPE_1"/>
    <property type="match status" value="1"/>
</dbReference>
<dbReference type="GO" id="GO:0016787">
    <property type="term" value="F:hydrolase activity"/>
    <property type="evidence" value="ECO:0007669"/>
    <property type="project" value="UniProtKB-KW"/>
</dbReference>
<keyword evidence="1" id="KW-0378">Hydrolase</keyword>
<dbReference type="EMBL" id="JBFNQN010000002">
    <property type="protein sequence ID" value="MEW9263826.1"/>
    <property type="molecule type" value="Genomic_DNA"/>
</dbReference>
<comment type="caution">
    <text evidence="1">The sequence shown here is derived from an EMBL/GenBank/DDBJ whole genome shotgun (WGS) entry which is preliminary data.</text>
</comment>
<protein>
    <submittedName>
        <fullName evidence="1">Gamma-glutamyl-gamma-aminobutyrate hydrolase family protein</fullName>
    </submittedName>
</protein>
<evidence type="ECO:0000313" key="1">
    <source>
        <dbReference type="EMBL" id="MEW9263826.1"/>
    </source>
</evidence>
<dbReference type="InterPro" id="IPR011697">
    <property type="entry name" value="Peptidase_C26"/>
</dbReference>
<dbReference type="PANTHER" id="PTHR43235:SF1">
    <property type="entry name" value="GLUTAMINE AMIDOTRANSFERASE PB2B2.05-RELATED"/>
    <property type="match status" value="1"/>
</dbReference>
<dbReference type="InterPro" id="IPR029062">
    <property type="entry name" value="Class_I_gatase-like"/>
</dbReference>
<dbReference type="InterPro" id="IPR044668">
    <property type="entry name" value="PuuD-like"/>
</dbReference>